<feature type="compositionally biased region" description="Polar residues" evidence="1">
    <location>
        <begin position="367"/>
        <end position="382"/>
    </location>
</feature>
<dbReference type="EMBL" id="PGCJ01000018">
    <property type="protein sequence ID" value="PLW56659.1"/>
    <property type="molecule type" value="Genomic_DNA"/>
</dbReference>
<organism evidence="2 3">
    <name type="scientific">Puccinia coronata f. sp. avenae</name>
    <dbReference type="NCBI Taxonomy" id="200324"/>
    <lineage>
        <taxon>Eukaryota</taxon>
        <taxon>Fungi</taxon>
        <taxon>Dikarya</taxon>
        <taxon>Basidiomycota</taxon>
        <taxon>Pucciniomycotina</taxon>
        <taxon>Pucciniomycetes</taxon>
        <taxon>Pucciniales</taxon>
        <taxon>Pucciniaceae</taxon>
        <taxon>Puccinia</taxon>
    </lineage>
</organism>
<feature type="compositionally biased region" description="Basic residues" evidence="1">
    <location>
        <begin position="397"/>
        <end position="421"/>
    </location>
</feature>
<feature type="region of interest" description="Disordered" evidence="1">
    <location>
        <begin position="592"/>
        <end position="613"/>
    </location>
</feature>
<protein>
    <submittedName>
        <fullName evidence="2">Uncharacterized protein</fullName>
    </submittedName>
</protein>
<reference evidence="2 3" key="1">
    <citation type="submission" date="2017-11" db="EMBL/GenBank/DDBJ databases">
        <title>De novo assembly and phasing of dikaryotic genomes from two isolates of Puccinia coronata f. sp. avenae, the causal agent of oat crown rust.</title>
        <authorList>
            <person name="Miller M.E."/>
            <person name="Zhang Y."/>
            <person name="Omidvar V."/>
            <person name="Sperschneider J."/>
            <person name="Schwessinger B."/>
            <person name="Raley C."/>
            <person name="Palmer J.M."/>
            <person name="Garnica D."/>
            <person name="Upadhyaya N."/>
            <person name="Rathjen J."/>
            <person name="Taylor J.M."/>
            <person name="Park R.F."/>
            <person name="Dodds P.N."/>
            <person name="Hirsch C.D."/>
            <person name="Kianian S.F."/>
            <person name="Figueroa M."/>
        </authorList>
    </citation>
    <scope>NUCLEOTIDE SEQUENCE [LARGE SCALE GENOMIC DNA]</scope>
    <source>
        <strain evidence="2">12NC29</strain>
    </source>
</reference>
<keyword evidence="3" id="KW-1185">Reference proteome</keyword>
<sequence>MVENLLGRKQVQRSTSSWNNFTAQNGALFKGKGRGVQNSGAMSQLKVMWDAMSPDEQLSYKKTNLPAVEEEEGETEGNLVDEPAHLVALRVHSTSLRIAESCVNKWMEDWQKKVSVCLLAGIHTAGINRSNTAARAVLEQPCSTGGRTDTVRPKREPTGRTDLSDRSRLVLCNRSQELIGQACPTRRQVLRSDSACPTTGRTRLFEHLSNCCVRPLAKATPGAADFVAQIYAADGLKNYQSRLQSYVTGARLNGVSAAISKKSKKKASSCVNKARERLAELVSNDTGGRKTTWTWQGCDEALGRLGFKVVFYPGATSQPAWIKSLSNRLTGSQATLIVDNIKAGFLRVIKDKEALLGHSCSLAGTSNTGESISGRLSDNNETAAPAPGPSTTLLATTKRKQAQPCTKKKVPPKRKHCHSRRSPTSSEPDLAQGSTDKSEGDVEITPPPKKRCRLIIPRSQSGEDNDEDPHEMTRQQGAPLFTGTSDSGEHQDDHPSPEAENTDEQGTMRITGSMYVCKEATLQPTCSLSFSLLPAHLVSPNSRPRSPVSVPPQPECPSWEGHLAVGLSFLATTSAPTCSPQLERSSCSTSWIESSHHSRPRPQLQPAAPSLNAPPAGWKARIILGHDLSSNLQPPA</sequence>
<comment type="caution">
    <text evidence="2">The sequence shown here is derived from an EMBL/GenBank/DDBJ whole genome shotgun (WGS) entry which is preliminary data.</text>
</comment>
<evidence type="ECO:0000313" key="2">
    <source>
        <dbReference type="EMBL" id="PLW56659.1"/>
    </source>
</evidence>
<accession>A0A2N5W333</accession>
<dbReference type="Proteomes" id="UP000235388">
    <property type="component" value="Unassembled WGS sequence"/>
</dbReference>
<dbReference type="STRING" id="200324.A0A2N5W333"/>
<feature type="compositionally biased region" description="Basic and acidic residues" evidence="1">
    <location>
        <begin position="149"/>
        <end position="162"/>
    </location>
</feature>
<dbReference type="AlphaFoldDB" id="A0A2N5W333"/>
<feature type="compositionally biased region" description="Polar residues" evidence="1">
    <location>
        <begin position="422"/>
        <end position="435"/>
    </location>
</feature>
<name>A0A2N5W333_9BASI</name>
<gene>
    <name evidence="2" type="ORF">PCANC_05162</name>
</gene>
<evidence type="ECO:0000313" key="3">
    <source>
        <dbReference type="Proteomes" id="UP000235388"/>
    </source>
</evidence>
<feature type="region of interest" description="Disordered" evidence="1">
    <location>
        <begin position="367"/>
        <end position="507"/>
    </location>
</feature>
<feature type="compositionally biased region" description="Basic and acidic residues" evidence="1">
    <location>
        <begin position="487"/>
        <end position="497"/>
    </location>
</feature>
<feature type="region of interest" description="Disordered" evidence="1">
    <location>
        <begin position="142"/>
        <end position="162"/>
    </location>
</feature>
<proteinExistence type="predicted"/>
<evidence type="ECO:0000256" key="1">
    <source>
        <dbReference type="SAM" id="MobiDB-lite"/>
    </source>
</evidence>